<dbReference type="InterPro" id="IPR042070">
    <property type="entry name" value="PucR_C-HTH_sf"/>
</dbReference>
<dbReference type="InterPro" id="IPR009057">
    <property type="entry name" value="Homeodomain-like_sf"/>
</dbReference>
<evidence type="ECO:0000313" key="3">
    <source>
        <dbReference type="Proteomes" id="UP000193006"/>
    </source>
</evidence>
<dbReference type="PANTHER" id="PTHR33744:SF15">
    <property type="entry name" value="CARBOHYDRATE DIACID REGULATOR"/>
    <property type="match status" value="1"/>
</dbReference>
<dbReference type="EMBL" id="CP020814">
    <property type="protein sequence ID" value="ARK31216.1"/>
    <property type="molecule type" value="Genomic_DNA"/>
</dbReference>
<dbReference type="Proteomes" id="UP000193006">
    <property type="component" value="Chromosome"/>
</dbReference>
<name>A0A1X9MCS7_9BACI</name>
<keyword evidence="3" id="KW-1185">Reference proteome</keyword>
<protein>
    <submittedName>
        <fullName evidence="2">Leucine-rich protein</fullName>
    </submittedName>
</protein>
<dbReference type="PANTHER" id="PTHR33744">
    <property type="entry name" value="CARBOHYDRATE DIACID REGULATOR"/>
    <property type="match status" value="1"/>
</dbReference>
<evidence type="ECO:0000259" key="1">
    <source>
        <dbReference type="Pfam" id="PF13556"/>
    </source>
</evidence>
<dbReference type="AlphaFoldDB" id="A0A1X9MCS7"/>
<dbReference type="RefSeq" id="WP_066150871.1">
    <property type="nucleotide sequence ID" value="NZ_CP020814.1"/>
</dbReference>
<organism evidence="2 3">
    <name type="scientific">Halalkalibacter krulwichiae</name>
    <dbReference type="NCBI Taxonomy" id="199441"/>
    <lineage>
        <taxon>Bacteria</taxon>
        <taxon>Bacillati</taxon>
        <taxon>Bacillota</taxon>
        <taxon>Bacilli</taxon>
        <taxon>Bacillales</taxon>
        <taxon>Bacillaceae</taxon>
        <taxon>Halalkalibacter</taxon>
    </lineage>
</organism>
<dbReference type="InterPro" id="IPR051448">
    <property type="entry name" value="CdaR-like_regulators"/>
</dbReference>
<accession>A0A1X9MCS7</accession>
<dbReference type="STRING" id="199441.BkAM31D_15895"/>
<gene>
    <name evidence="2" type="primary">lrp</name>
    <name evidence="2" type="ORF">BkAM31D_15895</name>
</gene>
<dbReference type="Gene3D" id="1.10.10.2840">
    <property type="entry name" value="PucR C-terminal helix-turn-helix domain"/>
    <property type="match status" value="1"/>
</dbReference>
<evidence type="ECO:0000313" key="2">
    <source>
        <dbReference type="EMBL" id="ARK31216.1"/>
    </source>
</evidence>
<reference evidence="2 3" key="1">
    <citation type="submission" date="2017-04" db="EMBL/GenBank/DDBJ databases">
        <title>Bacillus krulwichiae AM31D Genome sequencing and assembly.</title>
        <authorList>
            <person name="Krulwich T.A."/>
            <person name="Anastor L."/>
            <person name="Ehrlich R."/>
            <person name="Ehrlich G.D."/>
            <person name="Janto B."/>
        </authorList>
    </citation>
    <scope>NUCLEOTIDE SEQUENCE [LARGE SCALE GENOMIC DNA]</scope>
    <source>
        <strain evidence="2 3">AM31D</strain>
    </source>
</reference>
<dbReference type="KEGG" id="bkw:BkAM31D_15895"/>
<sequence>MLEQLKKHFGEKMVVANDEHYSENFSWFMTNDHIKIGISTEQLTEEEQSLLNVFLTPVTRKQLETPQSVEEKFWSQILFGAAKNVTKPHGLTKTFRFIHFYLRGETSDTSHLVEAITSLLPETAIILLESDSSGVIIDTDPDSTDQIENLFESISNTITSDFYLDLALYIGLKNSCYSEAHNRYLWEKNCFEIMKQTSSKTVYYGEEVVPYLLLFQANQKTLEDISTQLLGNVVDDKELIKSIRIYLDCNMNVSHAAKKLYLHRNTLQYRVEKFIERTGIDIRHFNNAVSIYLALLINNSKA</sequence>
<dbReference type="InterPro" id="IPR025736">
    <property type="entry name" value="PucR_C-HTH_dom"/>
</dbReference>
<dbReference type="SUPFAM" id="SSF46689">
    <property type="entry name" value="Homeodomain-like"/>
    <property type="match status" value="1"/>
</dbReference>
<feature type="domain" description="PucR C-terminal helix-turn-helix" evidence="1">
    <location>
        <begin position="239"/>
        <end position="297"/>
    </location>
</feature>
<proteinExistence type="predicted"/>
<dbReference type="Pfam" id="PF13556">
    <property type="entry name" value="HTH_30"/>
    <property type="match status" value="1"/>
</dbReference>